<keyword evidence="2" id="KW-0812">Transmembrane</keyword>
<protein>
    <submittedName>
        <fullName evidence="3">Uncharacterized protein</fullName>
    </submittedName>
</protein>
<dbReference type="RefSeq" id="WP_194136474.1">
    <property type="nucleotide sequence ID" value="NZ_JADFFK010000017.1"/>
</dbReference>
<keyword evidence="2" id="KW-0472">Membrane</keyword>
<evidence type="ECO:0000256" key="2">
    <source>
        <dbReference type="SAM" id="Phobius"/>
    </source>
</evidence>
<sequence>MADTGTTQLDDPRERADTDADQGPVGLTLRQAALVYFGGLLIVVAALVAFGFAT</sequence>
<comment type="caution">
    <text evidence="3">The sequence shown here is derived from an EMBL/GenBank/DDBJ whole genome shotgun (WGS) entry which is preliminary data.</text>
</comment>
<name>A0ABR9X6E5_9RHOB</name>
<feature type="region of interest" description="Disordered" evidence="1">
    <location>
        <begin position="1"/>
        <end position="22"/>
    </location>
</feature>
<evidence type="ECO:0000313" key="3">
    <source>
        <dbReference type="EMBL" id="MBE9639174.1"/>
    </source>
</evidence>
<evidence type="ECO:0000313" key="4">
    <source>
        <dbReference type="Proteomes" id="UP000607796"/>
    </source>
</evidence>
<reference evidence="3 4" key="1">
    <citation type="journal article" date="2021" name="Int. J. Syst. Evol. Microbiol.">
        <title>Salipiger mangrovisoli sp. nov., isolated from mangrove soil and the proposal for the reclassification of Paraphaeobacter pallidus as Salipiger pallidus comb. nov.</title>
        <authorList>
            <person name="Du J."/>
            <person name="Liu Y."/>
            <person name="Pei T."/>
            <person name="Deng M.R."/>
            <person name="Zhu H."/>
        </authorList>
    </citation>
    <scope>NUCLEOTIDE SEQUENCE [LARGE SCALE GENOMIC DNA]</scope>
    <source>
        <strain evidence="3 4">6D45A</strain>
    </source>
</reference>
<organism evidence="3 4">
    <name type="scientific">Salipiger mangrovisoli</name>
    <dbReference type="NCBI Taxonomy" id="2865933"/>
    <lineage>
        <taxon>Bacteria</taxon>
        <taxon>Pseudomonadati</taxon>
        <taxon>Pseudomonadota</taxon>
        <taxon>Alphaproteobacteria</taxon>
        <taxon>Rhodobacterales</taxon>
        <taxon>Roseobacteraceae</taxon>
        <taxon>Salipiger</taxon>
    </lineage>
</organism>
<evidence type="ECO:0000256" key="1">
    <source>
        <dbReference type="SAM" id="MobiDB-lite"/>
    </source>
</evidence>
<accession>A0ABR9X6E5</accession>
<proteinExistence type="predicted"/>
<gene>
    <name evidence="3" type="ORF">IQ782_20165</name>
</gene>
<keyword evidence="4" id="KW-1185">Reference proteome</keyword>
<feature type="transmembrane region" description="Helical" evidence="2">
    <location>
        <begin position="33"/>
        <end position="53"/>
    </location>
</feature>
<dbReference type="Proteomes" id="UP000607796">
    <property type="component" value="Unassembled WGS sequence"/>
</dbReference>
<dbReference type="EMBL" id="JADFFK010000017">
    <property type="protein sequence ID" value="MBE9639174.1"/>
    <property type="molecule type" value="Genomic_DNA"/>
</dbReference>
<keyword evidence="2" id="KW-1133">Transmembrane helix</keyword>